<accession>A0A4D4KL44</accession>
<comment type="caution">
    <text evidence="1">The sequence shown here is derived from an EMBL/GenBank/DDBJ whole genome shotgun (WGS) entry which is preliminary data.</text>
</comment>
<keyword evidence="2" id="KW-1185">Reference proteome</keyword>
<evidence type="ECO:0000313" key="2">
    <source>
        <dbReference type="Proteomes" id="UP000299290"/>
    </source>
</evidence>
<dbReference type="RefSeq" id="WP_137970585.1">
    <property type="nucleotide sequence ID" value="NZ_BJHV01000003.1"/>
</dbReference>
<organism evidence="1 2">
    <name type="scientific">Streptomyces antimycoticus</name>
    <dbReference type="NCBI Taxonomy" id="68175"/>
    <lineage>
        <taxon>Bacteria</taxon>
        <taxon>Bacillati</taxon>
        <taxon>Actinomycetota</taxon>
        <taxon>Actinomycetes</taxon>
        <taxon>Kitasatosporales</taxon>
        <taxon>Streptomycetaceae</taxon>
        <taxon>Streptomyces</taxon>
        <taxon>Streptomyces violaceusniger group</taxon>
    </lineage>
</organism>
<evidence type="ECO:0008006" key="3">
    <source>
        <dbReference type="Google" id="ProtNLM"/>
    </source>
</evidence>
<reference evidence="1 2" key="1">
    <citation type="journal article" date="2020" name="Int. J. Syst. Evol. Microbiol.">
        <title>Reclassification of Streptomyces castelarensis and Streptomyces sporoclivatus as later heterotypic synonyms of Streptomyces antimycoticus.</title>
        <authorList>
            <person name="Komaki H."/>
            <person name="Tamura T."/>
        </authorList>
    </citation>
    <scope>NUCLEOTIDE SEQUENCE [LARGE SCALE GENOMIC DNA]</scope>
    <source>
        <strain evidence="1 2">NBRC 12839</strain>
    </source>
</reference>
<dbReference type="SUPFAM" id="SSF52540">
    <property type="entry name" value="P-loop containing nucleoside triphosphate hydrolases"/>
    <property type="match status" value="1"/>
</dbReference>
<evidence type="ECO:0000313" key="1">
    <source>
        <dbReference type="EMBL" id="GDY49242.1"/>
    </source>
</evidence>
<sequence length="302" mass="32130">MSVVALVSATSDGVTTSALALALASPRPTLLAECDLSGGSIRSGYLYDSPLHAHHPLDSSVGLHTLAQADWARADAEETLAPAFDANLRQLDSSQRRYLLPGITDPRQAASLASTWPTLAELLQVTAQQAGYDVIVDAGRLVVENGRVHPVLAPAALLHQADLVLLVVRARRTSVVPAQPMLEVLRAELAAAGTGPDGLGLLVVTQGGHSTADVSRALQTPVMAQLSWDERTAGYLEGERARPRGLDRTPLMRDARTAARNLREWAQRRRLHLQLADAQARHPAVAGVLQRLTHGQEVSAGG</sequence>
<dbReference type="Proteomes" id="UP000299290">
    <property type="component" value="Unassembled WGS sequence"/>
</dbReference>
<dbReference type="InterPro" id="IPR027417">
    <property type="entry name" value="P-loop_NTPase"/>
</dbReference>
<dbReference type="EMBL" id="BJHV01000003">
    <property type="protein sequence ID" value="GDY49242.1"/>
    <property type="molecule type" value="Genomic_DNA"/>
</dbReference>
<dbReference type="Gene3D" id="3.40.50.300">
    <property type="entry name" value="P-loop containing nucleotide triphosphate hydrolases"/>
    <property type="match status" value="1"/>
</dbReference>
<protein>
    <recommendedName>
        <fullName evidence="3">Cellulose biosynthesis protein BcsQ</fullName>
    </recommendedName>
</protein>
<proteinExistence type="predicted"/>
<gene>
    <name evidence="1" type="ORF">SANT12839_101240</name>
</gene>
<name>A0A4D4KL44_9ACTN</name>
<dbReference type="AlphaFoldDB" id="A0A4D4KL44"/>